<feature type="domain" description="CHK kinase-like" evidence="2">
    <location>
        <begin position="148"/>
        <end position="342"/>
    </location>
</feature>
<dbReference type="AlphaFoldDB" id="A0A0A1WEA6"/>
<feature type="transmembrane region" description="Helical" evidence="1">
    <location>
        <begin position="365"/>
        <end position="383"/>
    </location>
</feature>
<dbReference type="Pfam" id="PF02958">
    <property type="entry name" value="EcKL"/>
    <property type="match status" value="1"/>
</dbReference>
<evidence type="ECO:0000256" key="1">
    <source>
        <dbReference type="SAM" id="Phobius"/>
    </source>
</evidence>
<feature type="non-terminal residue" evidence="3">
    <location>
        <position position="1"/>
    </location>
</feature>
<reference evidence="3" key="2">
    <citation type="journal article" date="2015" name="Gigascience">
        <title>Reconstructing a comprehensive transcriptome assembly of a white-pupal translocated strain of the pest fruit fly Bactrocera cucurbitae.</title>
        <authorList>
            <person name="Sim S.B."/>
            <person name="Calla B."/>
            <person name="Hall B."/>
            <person name="DeRego T."/>
            <person name="Geib S.M."/>
        </authorList>
    </citation>
    <scope>NUCLEOTIDE SEQUENCE</scope>
</reference>
<organism evidence="3">
    <name type="scientific">Zeugodacus cucurbitae</name>
    <name type="common">Melon fruit fly</name>
    <name type="synonym">Bactrocera cucurbitae</name>
    <dbReference type="NCBI Taxonomy" id="28588"/>
    <lineage>
        <taxon>Eukaryota</taxon>
        <taxon>Metazoa</taxon>
        <taxon>Ecdysozoa</taxon>
        <taxon>Arthropoda</taxon>
        <taxon>Hexapoda</taxon>
        <taxon>Insecta</taxon>
        <taxon>Pterygota</taxon>
        <taxon>Neoptera</taxon>
        <taxon>Endopterygota</taxon>
        <taxon>Diptera</taxon>
        <taxon>Brachycera</taxon>
        <taxon>Muscomorpha</taxon>
        <taxon>Tephritoidea</taxon>
        <taxon>Tephritidae</taxon>
        <taxon>Zeugodacus</taxon>
        <taxon>Zeugodacus</taxon>
    </lineage>
</organism>
<keyword evidence="1" id="KW-1133">Transmembrane helix</keyword>
<dbReference type="Gene3D" id="3.90.1200.10">
    <property type="match status" value="1"/>
</dbReference>
<dbReference type="PANTHER" id="PTHR11012">
    <property type="entry name" value="PROTEIN KINASE-LIKE DOMAIN-CONTAINING"/>
    <property type="match status" value="1"/>
</dbReference>
<name>A0A0A1WEA6_ZEUCU</name>
<reference evidence="3" key="1">
    <citation type="submission" date="2014-11" db="EMBL/GenBank/DDBJ databases">
        <authorList>
            <person name="Geib S."/>
        </authorList>
    </citation>
    <scope>NUCLEOTIDE SEQUENCE</scope>
</reference>
<proteinExistence type="predicted"/>
<dbReference type="EMBL" id="GBXI01017251">
    <property type="protein sequence ID" value="JAC97040.1"/>
    <property type="molecule type" value="Transcribed_RNA"/>
</dbReference>
<gene>
    <name evidence="3" type="primary">ACAD10_0</name>
    <name evidence="3" type="ORF">g.7812</name>
</gene>
<dbReference type="InterPro" id="IPR015897">
    <property type="entry name" value="CHK_kinase-like"/>
</dbReference>
<evidence type="ECO:0000313" key="3">
    <source>
        <dbReference type="EMBL" id="JAC97040.1"/>
    </source>
</evidence>
<accession>A0A0A1WEA6</accession>
<protein>
    <submittedName>
        <fullName evidence="3">Acyl-CoA dehydrogenase family member 10</fullName>
    </submittedName>
</protein>
<dbReference type="SUPFAM" id="SSF56112">
    <property type="entry name" value="Protein kinase-like (PK-like)"/>
    <property type="match status" value="1"/>
</dbReference>
<evidence type="ECO:0000259" key="2">
    <source>
        <dbReference type="SMART" id="SM00587"/>
    </source>
</evidence>
<keyword evidence="1" id="KW-0472">Membrane</keyword>
<dbReference type="SMART" id="SM00587">
    <property type="entry name" value="CHK"/>
    <property type="match status" value="1"/>
</dbReference>
<dbReference type="PANTHER" id="PTHR11012:SF12">
    <property type="entry name" value="CHK KINASE-LIKE DOMAIN-CONTAINING PROTEIN-RELATED"/>
    <property type="match status" value="1"/>
</dbReference>
<dbReference type="InterPro" id="IPR004119">
    <property type="entry name" value="EcKL"/>
</dbReference>
<dbReference type="InterPro" id="IPR011009">
    <property type="entry name" value="Kinase-like_dom_sf"/>
</dbReference>
<sequence>EYKLNFRADRNMSLYNADELVAPLWMNTGFFEKVLRSCENDSSIEVINVSISPASMKGDHYASIMFRSKVEYLMGSKEFSLTKSVIVKTLPEEGNKHDMLSQSQLFETEINMYNVTLPKIAHILKIHGDPITLAPRILYCSLKPHKIIVLEDISEQGFEMMRNRFPTENEMKKIYRKLAKLHAVSYMMAQCEEYKNVTQYQCGICSSDSILEYEMFKSAIHNFIKLLTSQPEVDIYAPKFQAMESEVLRKCHELFCAHRNGIKTEALVLNHGDFHLKNLMFKFDENSQMQDFIMVDFQLSVYAPPIIDLTYSKYMMCSSLMRNNYNIYLRTYFEQFNQTLRAINYHGDYLKYCELKRSSLRHRHFSIFIISFFLPLLYTFLSLSPEELKDTDSSKIFSEVNDETGNIYQNPKLVAELRKLLPKLLYEGYLD</sequence>
<keyword evidence="1" id="KW-0812">Transmembrane</keyword>